<dbReference type="PANTHER" id="PTHR46613:SF1">
    <property type="entry name" value="RADIAL SPOKE HEAD 10 HOMOLOG B-RELATED"/>
    <property type="match status" value="1"/>
</dbReference>
<gene>
    <name evidence="3" type="ORF">EZS28_029346</name>
</gene>
<accession>A0A5J4UWP0</accession>
<dbReference type="OrthoDB" id="423343at2759"/>
<evidence type="ECO:0000313" key="3">
    <source>
        <dbReference type="EMBL" id="KAA6375126.1"/>
    </source>
</evidence>
<dbReference type="Gene3D" id="2.20.110.10">
    <property type="entry name" value="Histone H3 K4-specific methyltransferase SET7/9 N-terminal domain"/>
    <property type="match status" value="1"/>
</dbReference>
<proteinExistence type="predicted"/>
<evidence type="ECO:0008006" key="5">
    <source>
        <dbReference type="Google" id="ProtNLM"/>
    </source>
</evidence>
<dbReference type="Proteomes" id="UP000324800">
    <property type="component" value="Unassembled WGS sequence"/>
</dbReference>
<evidence type="ECO:0000256" key="2">
    <source>
        <dbReference type="ARBA" id="ARBA00023273"/>
    </source>
</evidence>
<name>A0A5J4UWP0_9EUKA</name>
<keyword evidence="2" id="KW-0966">Cell projection</keyword>
<dbReference type="EMBL" id="SNRW01011456">
    <property type="protein sequence ID" value="KAA6375126.1"/>
    <property type="molecule type" value="Genomic_DNA"/>
</dbReference>
<protein>
    <recommendedName>
        <fullName evidence="5">MORN repeat protein</fullName>
    </recommendedName>
</protein>
<organism evidence="3 4">
    <name type="scientific">Streblomastix strix</name>
    <dbReference type="NCBI Taxonomy" id="222440"/>
    <lineage>
        <taxon>Eukaryota</taxon>
        <taxon>Metamonada</taxon>
        <taxon>Preaxostyla</taxon>
        <taxon>Oxymonadida</taxon>
        <taxon>Streblomastigidae</taxon>
        <taxon>Streblomastix</taxon>
    </lineage>
</organism>
<evidence type="ECO:0000313" key="4">
    <source>
        <dbReference type="Proteomes" id="UP000324800"/>
    </source>
</evidence>
<reference evidence="3 4" key="1">
    <citation type="submission" date="2019-03" db="EMBL/GenBank/DDBJ databases">
        <title>Single cell metagenomics reveals metabolic interactions within the superorganism composed of flagellate Streblomastix strix and complex community of Bacteroidetes bacteria on its surface.</title>
        <authorList>
            <person name="Treitli S.C."/>
            <person name="Kolisko M."/>
            <person name="Husnik F."/>
            <person name="Keeling P."/>
            <person name="Hampl V."/>
        </authorList>
    </citation>
    <scope>NUCLEOTIDE SEQUENCE [LARGE SCALE GENOMIC DNA]</scope>
    <source>
        <strain evidence="3">ST1C</strain>
    </source>
</reference>
<dbReference type="SUPFAM" id="SSF82185">
    <property type="entry name" value="Histone H3 K4-specific methyltransferase SET7/9 N-terminal domain"/>
    <property type="match status" value="1"/>
</dbReference>
<comment type="subcellular location">
    <subcellularLocation>
        <location evidence="1">Cell projection</location>
    </subcellularLocation>
</comment>
<dbReference type="AlphaFoldDB" id="A0A5J4UWP0"/>
<sequence>MTLISKIYTLQRKREGSGSFFYYEGCRYEGNWTANKKDGAGLLITSECQLYEGKFVHDKMTTVSLQQANTTGSSQGKARISTAPEDIIDSKKMKAQAAAQQTTIDQNSTANTRLISSASFVVYGNE</sequence>
<evidence type="ECO:0000256" key="1">
    <source>
        <dbReference type="ARBA" id="ARBA00004316"/>
    </source>
</evidence>
<dbReference type="GO" id="GO:0042995">
    <property type="term" value="C:cell projection"/>
    <property type="evidence" value="ECO:0007669"/>
    <property type="project" value="UniProtKB-SubCell"/>
</dbReference>
<comment type="caution">
    <text evidence="3">The sequence shown here is derived from an EMBL/GenBank/DDBJ whole genome shotgun (WGS) entry which is preliminary data.</text>
</comment>
<dbReference type="PANTHER" id="PTHR46613">
    <property type="entry name" value="RADIAL SPOKE HEAD 10 HOMOLOG B-RELATED"/>
    <property type="match status" value="1"/>
</dbReference>